<keyword evidence="2" id="KW-1185">Reference proteome</keyword>
<organism evidence="1 2">
    <name type="scientific">Zarea fungicola</name>
    <dbReference type="NCBI Taxonomy" id="93591"/>
    <lineage>
        <taxon>Eukaryota</taxon>
        <taxon>Fungi</taxon>
        <taxon>Dikarya</taxon>
        <taxon>Ascomycota</taxon>
        <taxon>Pezizomycotina</taxon>
        <taxon>Sordariomycetes</taxon>
        <taxon>Hypocreomycetidae</taxon>
        <taxon>Hypocreales</taxon>
        <taxon>Cordycipitaceae</taxon>
        <taxon>Zarea</taxon>
    </lineage>
</organism>
<name>A0ACC1NKZ1_9HYPO</name>
<evidence type="ECO:0000313" key="2">
    <source>
        <dbReference type="Proteomes" id="UP001143910"/>
    </source>
</evidence>
<dbReference type="Proteomes" id="UP001143910">
    <property type="component" value="Unassembled WGS sequence"/>
</dbReference>
<reference evidence="1" key="1">
    <citation type="submission" date="2022-08" db="EMBL/GenBank/DDBJ databases">
        <title>Genome Sequence of Lecanicillium fungicola.</title>
        <authorList>
            <person name="Buettner E."/>
        </authorList>
    </citation>
    <scope>NUCLEOTIDE SEQUENCE</scope>
    <source>
        <strain evidence="1">Babe33</strain>
    </source>
</reference>
<comment type="caution">
    <text evidence="1">The sequence shown here is derived from an EMBL/GenBank/DDBJ whole genome shotgun (WGS) entry which is preliminary data.</text>
</comment>
<sequence>MRVLVLSIAVLANVFGAVALESLSDFVKDFPQCSLSAFKKALEKEGCDTTSVGTPTFDCLCKHLTSIVVTMSTSGIDANCNANWSSALTGVCANYGLYSTTATDFPEATKALASELGAAGASLGPSSTASASATKSAAGAASASSSKGLAAAAATPALGILGAAALAGVLV</sequence>
<dbReference type="EMBL" id="JANJQO010000267">
    <property type="protein sequence ID" value="KAJ2979615.1"/>
    <property type="molecule type" value="Genomic_DNA"/>
</dbReference>
<protein>
    <submittedName>
        <fullName evidence="1">Uncharacterized protein</fullName>
    </submittedName>
</protein>
<gene>
    <name evidence="1" type="ORF">NQ176_g3143</name>
</gene>
<accession>A0ACC1NKZ1</accession>
<evidence type="ECO:0000313" key="1">
    <source>
        <dbReference type="EMBL" id="KAJ2979615.1"/>
    </source>
</evidence>
<proteinExistence type="predicted"/>